<evidence type="ECO:0000256" key="1">
    <source>
        <dbReference type="SAM" id="Coils"/>
    </source>
</evidence>
<dbReference type="AlphaFoldDB" id="A0A7Y9RZ68"/>
<keyword evidence="3" id="KW-1185">Reference proteome</keyword>
<gene>
    <name evidence="2" type="ORF">BJ980_001094</name>
</gene>
<keyword evidence="1" id="KW-0175">Coiled coil</keyword>
<name>A0A7Y9RZ68_9ACTN</name>
<dbReference type="Proteomes" id="UP000540656">
    <property type="component" value="Unassembled WGS sequence"/>
</dbReference>
<proteinExistence type="predicted"/>
<evidence type="ECO:0000313" key="2">
    <source>
        <dbReference type="EMBL" id="NYG58171.1"/>
    </source>
</evidence>
<reference evidence="2 3" key="1">
    <citation type="submission" date="2020-07" db="EMBL/GenBank/DDBJ databases">
        <title>Sequencing the genomes of 1000 actinobacteria strains.</title>
        <authorList>
            <person name="Klenk H.-P."/>
        </authorList>
    </citation>
    <scope>NUCLEOTIDE SEQUENCE [LARGE SCALE GENOMIC DNA]</scope>
    <source>
        <strain evidence="2 3">DSM 23819</strain>
    </source>
</reference>
<evidence type="ECO:0000313" key="3">
    <source>
        <dbReference type="Proteomes" id="UP000540656"/>
    </source>
</evidence>
<accession>A0A7Y9RZ68</accession>
<keyword evidence="2" id="KW-0131">Cell cycle</keyword>
<dbReference type="GO" id="GO:0051301">
    <property type="term" value="P:cell division"/>
    <property type="evidence" value="ECO:0007669"/>
    <property type="project" value="UniProtKB-KW"/>
</dbReference>
<dbReference type="RefSeq" id="WP_179501357.1">
    <property type="nucleotide sequence ID" value="NZ_JACCAA010000001.1"/>
</dbReference>
<sequence>MAKALLGYMSSDPRNTSRLPVDRLARENRNLRERVADLEALVTRLSEENDALLAARSADLLEPVEEMQPA</sequence>
<keyword evidence="2" id="KW-0132">Cell division</keyword>
<dbReference type="EMBL" id="JACCAA010000001">
    <property type="protein sequence ID" value="NYG58171.1"/>
    <property type="molecule type" value="Genomic_DNA"/>
</dbReference>
<organism evidence="2 3">
    <name type="scientific">Nocardioides daedukensis</name>
    <dbReference type="NCBI Taxonomy" id="634462"/>
    <lineage>
        <taxon>Bacteria</taxon>
        <taxon>Bacillati</taxon>
        <taxon>Actinomycetota</taxon>
        <taxon>Actinomycetes</taxon>
        <taxon>Propionibacteriales</taxon>
        <taxon>Nocardioidaceae</taxon>
        <taxon>Nocardioides</taxon>
    </lineage>
</organism>
<comment type="caution">
    <text evidence="2">The sequence shown here is derived from an EMBL/GenBank/DDBJ whole genome shotgun (WGS) entry which is preliminary data.</text>
</comment>
<feature type="coiled-coil region" evidence="1">
    <location>
        <begin position="21"/>
        <end position="55"/>
    </location>
</feature>
<protein>
    <submittedName>
        <fullName evidence="2">Cell division protein FtsB</fullName>
    </submittedName>
</protein>